<organism evidence="6 7">
    <name type="scientific">Papiliotrema laurentii</name>
    <name type="common">Cryptococcus laurentii</name>
    <dbReference type="NCBI Taxonomy" id="5418"/>
    <lineage>
        <taxon>Eukaryota</taxon>
        <taxon>Fungi</taxon>
        <taxon>Dikarya</taxon>
        <taxon>Basidiomycota</taxon>
        <taxon>Agaricomycotina</taxon>
        <taxon>Tremellomycetes</taxon>
        <taxon>Tremellales</taxon>
        <taxon>Rhynchogastremaceae</taxon>
        <taxon>Papiliotrema</taxon>
    </lineage>
</organism>
<feature type="repeat" description="WD" evidence="3">
    <location>
        <begin position="171"/>
        <end position="212"/>
    </location>
</feature>
<dbReference type="InterPro" id="IPR036285">
    <property type="entry name" value="PRP4-like_sf"/>
</dbReference>
<evidence type="ECO:0000313" key="7">
    <source>
        <dbReference type="Proteomes" id="UP001182556"/>
    </source>
</evidence>
<dbReference type="InterPro" id="IPR019775">
    <property type="entry name" value="WD40_repeat_CS"/>
</dbReference>
<dbReference type="Gene3D" id="4.10.280.110">
    <property type="entry name" value="Pre-mRNA processing factor 4 domain"/>
    <property type="match status" value="1"/>
</dbReference>
<dbReference type="InterPro" id="IPR001680">
    <property type="entry name" value="WD40_rpt"/>
</dbReference>
<evidence type="ECO:0000256" key="4">
    <source>
        <dbReference type="SAM" id="MobiDB-lite"/>
    </source>
</evidence>
<dbReference type="PANTHER" id="PTHR19846:SF0">
    <property type="entry name" value="PRE-MRNA PROCESSING FACTOR 4"/>
    <property type="match status" value="1"/>
</dbReference>
<feature type="domain" description="Pre-mRNA processing factor 4 (PRP4)-like" evidence="5">
    <location>
        <begin position="46"/>
        <end position="97"/>
    </location>
</feature>
<dbReference type="InterPro" id="IPR014906">
    <property type="entry name" value="PRP4-like"/>
</dbReference>
<feature type="region of interest" description="Disordered" evidence="4">
    <location>
        <begin position="422"/>
        <end position="460"/>
    </location>
</feature>
<evidence type="ECO:0000256" key="2">
    <source>
        <dbReference type="ARBA" id="ARBA00022737"/>
    </source>
</evidence>
<dbReference type="PROSITE" id="PS00678">
    <property type="entry name" value="WD_REPEATS_1"/>
    <property type="match status" value="2"/>
</dbReference>
<evidence type="ECO:0000256" key="1">
    <source>
        <dbReference type="ARBA" id="ARBA00022574"/>
    </source>
</evidence>
<dbReference type="InterPro" id="IPR036322">
    <property type="entry name" value="WD40_repeat_dom_sf"/>
</dbReference>
<dbReference type="Pfam" id="PF08799">
    <property type="entry name" value="PRP4"/>
    <property type="match status" value="1"/>
</dbReference>
<keyword evidence="1 3" id="KW-0853">WD repeat</keyword>
<reference evidence="6" key="1">
    <citation type="submission" date="2023-02" db="EMBL/GenBank/DDBJ databases">
        <title>Identification and recombinant expression of a fungal hydrolase from Papiliotrema laurentii that hydrolyzes apple cutin and clears colloidal polyester polyurethane.</title>
        <authorList>
            <consortium name="DOE Joint Genome Institute"/>
            <person name="Roman V.A."/>
            <person name="Bojanowski C."/>
            <person name="Crable B.R."/>
            <person name="Wagner D.N."/>
            <person name="Hung C.S."/>
            <person name="Nadeau L.J."/>
            <person name="Schratz L."/>
            <person name="Haridas S."/>
            <person name="Pangilinan J."/>
            <person name="Lipzen A."/>
            <person name="Na H."/>
            <person name="Yan M."/>
            <person name="Ng V."/>
            <person name="Grigoriev I.V."/>
            <person name="Spatafora J.W."/>
            <person name="Barlow D."/>
            <person name="Biffinger J."/>
            <person name="Kelley-Loughnane N."/>
            <person name="Varaljay V.A."/>
            <person name="Crookes-Goodson W.J."/>
        </authorList>
    </citation>
    <scope>NUCLEOTIDE SEQUENCE</scope>
    <source>
        <strain evidence="6">5307AH</strain>
    </source>
</reference>
<feature type="repeat" description="WD" evidence="3">
    <location>
        <begin position="263"/>
        <end position="304"/>
    </location>
</feature>
<dbReference type="PANTHER" id="PTHR19846">
    <property type="entry name" value="WD40 REPEAT PROTEIN"/>
    <property type="match status" value="1"/>
</dbReference>
<dbReference type="GO" id="GO:0030621">
    <property type="term" value="F:U4 snRNA binding"/>
    <property type="evidence" value="ECO:0007669"/>
    <property type="project" value="TreeGrafter"/>
</dbReference>
<keyword evidence="2" id="KW-0677">Repeat</keyword>
<gene>
    <name evidence="6" type="ORF">DB88DRAFT_482653</name>
</gene>
<dbReference type="InterPro" id="IPR015943">
    <property type="entry name" value="WD40/YVTN_repeat-like_dom_sf"/>
</dbReference>
<dbReference type="PROSITE" id="PS50294">
    <property type="entry name" value="WD_REPEATS_REGION"/>
    <property type="match status" value="4"/>
</dbReference>
<dbReference type="CDD" id="cd00200">
    <property type="entry name" value="WD40"/>
    <property type="match status" value="1"/>
</dbReference>
<protein>
    <submittedName>
        <fullName evidence="6">RNA processing-related protein</fullName>
    </submittedName>
</protein>
<feature type="region of interest" description="Disordered" evidence="4">
    <location>
        <begin position="1"/>
        <end position="23"/>
    </location>
</feature>
<dbReference type="PROSITE" id="PS50082">
    <property type="entry name" value="WD_REPEATS_2"/>
    <property type="match status" value="4"/>
</dbReference>
<accession>A0AAD9FV04</accession>
<feature type="compositionally biased region" description="Acidic residues" evidence="4">
    <location>
        <begin position="97"/>
        <end position="110"/>
    </location>
</feature>
<dbReference type="SMART" id="SM00320">
    <property type="entry name" value="WD40"/>
    <property type="match status" value="7"/>
</dbReference>
<dbReference type="AlphaFoldDB" id="A0AAD9FV04"/>
<feature type="repeat" description="WD" evidence="3">
    <location>
        <begin position="305"/>
        <end position="346"/>
    </location>
</feature>
<dbReference type="GO" id="GO:0046540">
    <property type="term" value="C:U4/U6 x U5 tri-snRNP complex"/>
    <property type="evidence" value="ECO:0007669"/>
    <property type="project" value="TreeGrafter"/>
</dbReference>
<evidence type="ECO:0000259" key="5">
    <source>
        <dbReference type="SMART" id="SM00500"/>
    </source>
</evidence>
<name>A0AAD9FV04_PAPLA</name>
<comment type="caution">
    <text evidence="6">The sequence shown here is derived from an EMBL/GenBank/DDBJ whole genome shotgun (WGS) entry which is preliminary data.</text>
</comment>
<proteinExistence type="predicted"/>
<dbReference type="Proteomes" id="UP001182556">
    <property type="component" value="Unassembled WGS sequence"/>
</dbReference>
<evidence type="ECO:0000256" key="3">
    <source>
        <dbReference type="PROSITE-ProRule" id="PRU00221"/>
    </source>
</evidence>
<dbReference type="InterPro" id="IPR020472">
    <property type="entry name" value="WD40_PAC1"/>
</dbReference>
<dbReference type="SUPFAM" id="SSF50978">
    <property type="entry name" value="WD40 repeat-like"/>
    <property type="match status" value="1"/>
</dbReference>
<dbReference type="FunFam" id="2.130.10.10:FF:001211">
    <property type="entry name" value="CBN-PRP-4 protein"/>
    <property type="match status" value="1"/>
</dbReference>
<feature type="region of interest" description="Disordered" evidence="4">
    <location>
        <begin position="86"/>
        <end position="111"/>
    </location>
</feature>
<dbReference type="PRINTS" id="PR00320">
    <property type="entry name" value="GPROTEINBRPT"/>
</dbReference>
<dbReference type="SMART" id="SM00500">
    <property type="entry name" value="SFM"/>
    <property type="match status" value="1"/>
</dbReference>
<dbReference type="EMBL" id="JAODAN010000002">
    <property type="protein sequence ID" value="KAK1926673.1"/>
    <property type="molecule type" value="Genomic_DNA"/>
</dbReference>
<keyword evidence="7" id="KW-1185">Reference proteome</keyword>
<dbReference type="SUPFAM" id="SSF158230">
    <property type="entry name" value="PRP4-like"/>
    <property type="match status" value="1"/>
</dbReference>
<sequence length="530" mass="58142">MDIDDLTVDNAYQLGGSDDEREREQNAVLIEQLERKKRLRRMAVPTDDRRVKDRLRAYGEPITLFGEGPGDRRDRLKYIQEQIETARGERDVPDFGSESEDSDSDEEGEFYTEGPQELLEARRKIARYSLSKAKSRIARQRIEVGLPLSKIVNVRKELFSELKTFNSLGSQFGDDRPLSTIRFSPNSQYILTASWTGVVKLWDMPNLTPVATKQGHEDKIGGLAWHPAATLTAGPDVLNFASGGGEGTVKLWSISGDKPIATLSGHTNRVGRIGFHPSGAYLGSASFDGTWRLWDVETHKELLIQEGHSKEVYALAFQDDGALAASGGFDAIGRVWDVRTGRTAMVLDGHVKEILAMDFAPNGYQIATGSGDDTVRIWDLRALKTQYIIPAHKSSVSDVKFFRSSDELPHVPLDVAMPTAPLPAVPAAPADDAPPDAKPESNGADAHGDVDMETTPVSRPGELHRSGLFLVTAGFDCNVRIWSADEWALIRNLATDAGKVMSVDVSSDAKFIASASYSRSFHLFGGDNSL</sequence>
<dbReference type="Pfam" id="PF00400">
    <property type="entry name" value="WD40"/>
    <property type="match status" value="7"/>
</dbReference>
<dbReference type="Gene3D" id="2.130.10.10">
    <property type="entry name" value="YVTN repeat-like/Quinoprotein amine dehydrogenase"/>
    <property type="match status" value="3"/>
</dbReference>
<evidence type="ECO:0000313" key="6">
    <source>
        <dbReference type="EMBL" id="KAK1926673.1"/>
    </source>
</evidence>
<feature type="repeat" description="WD" evidence="3">
    <location>
        <begin position="347"/>
        <end position="388"/>
    </location>
</feature>
<dbReference type="GO" id="GO:0000398">
    <property type="term" value="P:mRNA splicing, via spliceosome"/>
    <property type="evidence" value="ECO:0007669"/>
    <property type="project" value="TreeGrafter"/>
</dbReference>
<dbReference type="GO" id="GO:0017070">
    <property type="term" value="F:U6 snRNA binding"/>
    <property type="evidence" value="ECO:0007669"/>
    <property type="project" value="TreeGrafter"/>
</dbReference>